<organism evidence="2 3">
    <name type="scientific">Lobosporangium transversale</name>
    <dbReference type="NCBI Taxonomy" id="64571"/>
    <lineage>
        <taxon>Eukaryota</taxon>
        <taxon>Fungi</taxon>
        <taxon>Fungi incertae sedis</taxon>
        <taxon>Mucoromycota</taxon>
        <taxon>Mortierellomycotina</taxon>
        <taxon>Mortierellomycetes</taxon>
        <taxon>Mortierellales</taxon>
        <taxon>Mortierellaceae</taxon>
        <taxon>Lobosporangium</taxon>
    </lineage>
</organism>
<dbReference type="InParanoid" id="A0A1Y2GI78"/>
<protein>
    <submittedName>
        <fullName evidence="2">Uncharacterized protein</fullName>
    </submittedName>
</protein>
<dbReference type="EMBL" id="MCFF01000027">
    <property type="protein sequence ID" value="ORZ11660.1"/>
    <property type="molecule type" value="Genomic_DNA"/>
</dbReference>
<keyword evidence="3" id="KW-1185">Reference proteome</keyword>
<reference evidence="2 3" key="1">
    <citation type="submission" date="2016-07" db="EMBL/GenBank/DDBJ databases">
        <title>Pervasive Adenine N6-methylation of Active Genes in Fungi.</title>
        <authorList>
            <consortium name="DOE Joint Genome Institute"/>
            <person name="Mondo S.J."/>
            <person name="Dannebaum R.O."/>
            <person name="Kuo R.C."/>
            <person name="Labutti K."/>
            <person name="Haridas S."/>
            <person name="Kuo A."/>
            <person name="Salamov A."/>
            <person name="Ahrendt S.R."/>
            <person name="Lipzen A."/>
            <person name="Sullivan W."/>
            <person name="Andreopoulos W.B."/>
            <person name="Clum A."/>
            <person name="Lindquist E."/>
            <person name="Daum C."/>
            <person name="Ramamoorthy G.K."/>
            <person name="Gryganskyi A."/>
            <person name="Culley D."/>
            <person name="Magnuson J.K."/>
            <person name="James T.Y."/>
            <person name="O'Malley M.A."/>
            <person name="Stajich J.E."/>
            <person name="Spatafora J.W."/>
            <person name="Visel A."/>
            <person name="Grigoriev I.V."/>
        </authorList>
    </citation>
    <scope>NUCLEOTIDE SEQUENCE [LARGE SCALE GENOMIC DNA]</scope>
    <source>
        <strain evidence="2 3">NRRL 3116</strain>
    </source>
</reference>
<evidence type="ECO:0000313" key="2">
    <source>
        <dbReference type="EMBL" id="ORZ11660.1"/>
    </source>
</evidence>
<comment type="caution">
    <text evidence="2">The sequence shown here is derived from an EMBL/GenBank/DDBJ whole genome shotgun (WGS) entry which is preliminary data.</text>
</comment>
<dbReference type="RefSeq" id="XP_021879757.1">
    <property type="nucleotide sequence ID" value="XM_022028908.1"/>
</dbReference>
<evidence type="ECO:0000256" key="1">
    <source>
        <dbReference type="SAM" id="MobiDB-lite"/>
    </source>
</evidence>
<evidence type="ECO:0000313" key="3">
    <source>
        <dbReference type="Proteomes" id="UP000193648"/>
    </source>
</evidence>
<feature type="compositionally biased region" description="Low complexity" evidence="1">
    <location>
        <begin position="94"/>
        <end position="103"/>
    </location>
</feature>
<feature type="compositionally biased region" description="Polar residues" evidence="1">
    <location>
        <begin position="1"/>
        <end position="26"/>
    </location>
</feature>
<feature type="region of interest" description="Disordered" evidence="1">
    <location>
        <begin position="1"/>
        <end position="123"/>
    </location>
</feature>
<accession>A0A1Y2GI78</accession>
<feature type="compositionally biased region" description="Polar residues" evidence="1">
    <location>
        <begin position="104"/>
        <end position="123"/>
    </location>
</feature>
<sequence>MLSAITQPSMSNNNDKTTRSRPQSPTRKIPSSGIKIEPRHESFHSSSVTPKEQSNDDAQQRSAAASSSPHILKGNGLESDLEGDRMEYTDEAPLHPLAPARPLVQQQQPSYAISTQAQRINNY</sequence>
<dbReference type="GeneID" id="33570751"/>
<name>A0A1Y2GI78_9FUNG</name>
<proteinExistence type="predicted"/>
<dbReference type="AlphaFoldDB" id="A0A1Y2GI78"/>
<gene>
    <name evidence="2" type="ORF">BCR41DRAFT_397813</name>
</gene>
<dbReference type="Proteomes" id="UP000193648">
    <property type="component" value="Unassembled WGS sequence"/>
</dbReference>